<dbReference type="Pfam" id="PF00166">
    <property type="entry name" value="Cpn10"/>
    <property type="match status" value="1"/>
</dbReference>
<dbReference type="GO" id="GO:0044183">
    <property type="term" value="F:protein folding chaperone"/>
    <property type="evidence" value="ECO:0007669"/>
    <property type="project" value="InterPro"/>
</dbReference>
<dbReference type="EMBL" id="GL377582">
    <property type="protein sequence ID" value="EFJ27289.1"/>
    <property type="molecule type" value="Genomic_DNA"/>
</dbReference>
<keyword evidence="1" id="KW-0143">Chaperone</keyword>
<evidence type="ECO:0000256" key="1">
    <source>
        <dbReference type="ARBA" id="ARBA00023186"/>
    </source>
</evidence>
<reference evidence="2 3" key="1">
    <citation type="journal article" date="2011" name="Science">
        <title>The Selaginella genome identifies genetic changes associated with the evolution of vascular plants.</title>
        <authorList>
            <person name="Banks J.A."/>
            <person name="Nishiyama T."/>
            <person name="Hasebe M."/>
            <person name="Bowman J.L."/>
            <person name="Gribskov M."/>
            <person name="dePamphilis C."/>
            <person name="Albert V.A."/>
            <person name="Aono N."/>
            <person name="Aoyama T."/>
            <person name="Ambrose B.A."/>
            <person name="Ashton N.W."/>
            <person name="Axtell M.J."/>
            <person name="Barker E."/>
            <person name="Barker M.S."/>
            <person name="Bennetzen J.L."/>
            <person name="Bonawitz N.D."/>
            <person name="Chapple C."/>
            <person name="Cheng C."/>
            <person name="Correa L.G."/>
            <person name="Dacre M."/>
            <person name="DeBarry J."/>
            <person name="Dreyer I."/>
            <person name="Elias M."/>
            <person name="Engstrom E.M."/>
            <person name="Estelle M."/>
            <person name="Feng L."/>
            <person name="Finet C."/>
            <person name="Floyd S.K."/>
            <person name="Frommer W.B."/>
            <person name="Fujita T."/>
            <person name="Gramzow L."/>
            <person name="Gutensohn M."/>
            <person name="Harholt J."/>
            <person name="Hattori M."/>
            <person name="Heyl A."/>
            <person name="Hirai T."/>
            <person name="Hiwatashi Y."/>
            <person name="Ishikawa M."/>
            <person name="Iwata M."/>
            <person name="Karol K.G."/>
            <person name="Koehler B."/>
            <person name="Kolukisaoglu U."/>
            <person name="Kubo M."/>
            <person name="Kurata T."/>
            <person name="Lalonde S."/>
            <person name="Li K."/>
            <person name="Li Y."/>
            <person name="Litt A."/>
            <person name="Lyons E."/>
            <person name="Manning G."/>
            <person name="Maruyama T."/>
            <person name="Michael T.P."/>
            <person name="Mikami K."/>
            <person name="Miyazaki S."/>
            <person name="Morinaga S."/>
            <person name="Murata T."/>
            <person name="Mueller-Roeber B."/>
            <person name="Nelson D.R."/>
            <person name="Obara M."/>
            <person name="Oguri Y."/>
            <person name="Olmstead R.G."/>
            <person name="Onodera N."/>
            <person name="Petersen B.L."/>
            <person name="Pils B."/>
            <person name="Prigge M."/>
            <person name="Rensing S.A."/>
            <person name="Riano-Pachon D.M."/>
            <person name="Roberts A.W."/>
            <person name="Sato Y."/>
            <person name="Scheller H.V."/>
            <person name="Schulz B."/>
            <person name="Schulz C."/>
            <person name="Shakirov E.V."/>
            <person name="Shibagaki N."/>
            <person name="Shinohara N."/>
            <person name="Shippen D.E."/>
            <person name="Soerensen I."/>
            <person name="Sotooka R."/>
            <person name="Sugimoto N."/>
            <person name="Sugita M."/>
            <person name="Sumikawa N."/>
            <person name="Tanurdzic M."/>
            <person name="Theissen G."/>
            <person name="Ulvskov P."/>
            <person name="Wakazuki S."/>
            <person name="Weng J.K."/>
            <person name="Willats W.W."/>
            <person name="Wipf D."/>
            <person name="Wolf P.G."/>
            <person name="Yang L."/>
            <person name="Zimmer A.D."/>
            <person name="Zhu Q."/>
            <person name="Mitros T."/>
            <person name="Hellsten U."/>
            <person name="Loque D."/>
            <person name="Otillar R."/>
            <person name="Salamov A."/>
            <person name="Schmutz J."/>
            <person name="Shapiro H."/>
            <person name="Lindquist E."/>
            <person name="Lucas S."/>
            <person name="Rokhsar D."/>
            <person name="Grigoriev I.V."/>
        </authorList>
    </citation>
    <scope>NUCLEOTIDE SEQUENCE [LARGE SCALE GENOMIC DNA]</scope>
</reference>
<dbReference type="STRING" id="88036.D8RKS8"/>
<evidence type="ECO:0000313" key="3">
    <source>
        <dbReference type="Proteomes" id="UP000001514"/>
    </source>
</evidence>
<dbReference type="InterPro" id="IPR037124">
    <property type="entry name" value="Chaperonin_GroES_sf"/>
</dbReference>
<dbReference type="HOGENOM" id="CLU_3038619_0_0_1"/>
<organism evidence="3">
    <name type="scientific">Selaginella moellendorffii</name>
    <name type="common">Spikemoss</name>
    <dbReference type="NCBI Taxonomy" id="88036"/>
    <lineage>
        <taxon>Eukaryota</taxon>
        <taxon>Viridiplantae</taxon>
        <taxon>Streptophyta</taxon>
        <taxon>Embryophyta</taxon>
        <taxon>Tracheophyta</taxon>
        <taxon>Lycopodiopsida</taxon>
        <taxon>Selaginellales</taxon>
        <taxon>Selaginellaceae</taxon>
        <taxon>Selaginella</taxon>
    </lineage>
</organism>
<proteinExistence type="predicted"/>
<name>D8RKS8_SELML</name>
<feature type="non-terminal residue" evidence="2">
    <location>
        <position position="1"/>
    </location>
</feature>
<gene>
    <name evidence="2" type="ORF">SELMODRAFT_95660</name>
</gene>
<dbReference type="CDD" id="cd00320">
    <property type="entry name" value="cpn10"/>
    <property type="match status" value="1"/>
</dbReference>
<evidence type="ECO:0008006" key="4">
    <source>
        <dbReference type="Google" id="ProtNLM"/>
    </source>
</evidence>
<sequence length="55" mass="6122">GNTIVYSKYAGTEIQFNGADHILLKEDDVIGLLSTEDIKDLKPVNEPNLICPSRY</sequence>
<dbReference type="InterPro" id="IPR011032">
    <property type="entry name" value="GroES-like_sf"/>
</dbReference>
<dbReference type="Proteomes" id="UP000001514">
    <property type="component" value="Unassembled WGS sequence"/>
</dbReference>
<dbReference type="GO" id="GO:0005524">
    <property type="term" value="F:ATP binding"/>
    <property type="evidence" value="ECO:0007669"/>
    <property type="project" value="InterPro"/>
</dbReference>
<dbReference type="InterPro" id="IPR020818">
    <property type="entry name" value="Chaperonin_GroES"/>
</dbReference>
<dbReference type="Gramene" id="EFJ27289">
    <property type="protein sequence ID" value="EFJ27289"/>
    <property type="gene ID" value="SELMODRAFT_95660"/>
</dbReference>
<dbReference type="AlphaFoldDB" id="D8RKS8"/>
<accession>D8RKS8</accession>
<dbReference type="OMA" id="LICPSRY"/>
<evidence type="ECO:0000313" key="2">
    <source>
        <dbReference type="EMBL" id="EFJ27289.1"/>
    </source>
</evidence>
<keyword evidence="3" id="KW-1185">Reference proteome</keyword>
<dbReference type="eggNOG" id="KOG1641">
    <property type="taxonomic scope" value="Eukaryota"/>
</dbReference>
<dbReference type="Gene3D" id="2.30.33.40">
    <property type="entry name" value="GroES chaperonin"/>
    <property type="match status" value="1"/>
</dbReference>
<dbReference type="SUPFAM" id="SSF50129">
    <property type="entry name" value="GroES-like"/>
    <property type="match status" value="1"/>
</dbReference>
<dbReference type="KEGG" id="smo:SELMODRAFT_95660"/>
<dbReference type="InParanoid" id="D8RKS8"/>
<protein>
    <recommendedName>
        <fullName evidence="4">10 kDa chaperonin</fullName>
    </recommendedName>
</protein>